<reference evidence="14" key="1">
    <citation type="submission" date="2025-08" db="UniProtKB">
        <authorList>
            <consortium name="RefSeq"/>
        </authorList>
    </citation>
    <scope>IDENTIFICATION</scope>
    <source>
        <tissue evidence="14">Testes</tissue>
    </source>
</reference>
<dbReference type="RefSeq" id="XP_006824204.1">
    <property type="nucleotide sequence ID" value="XM_006824141.1"/>
</dbReference>
<name>A0ABM0MW13_SACKO</name>
<evidence type="ECO:0000256" key="3">
    <source>
        <dbReference type="ARBA" id="ARBA00022448"/>
    </source>
</evidence>
<keyword evidence="5" id="KW-0677">Repeat</keyword>
<evidence type="ECO:0000256" key="12">
    <source>
        <dbReference type="SAM" id="Phobius"/>
    </source>
</evidence>
<keyword evidence="4 10" id="KW-0812">Transmembrane</keyword>
<organism evidence="13 14">
    <name type="scientific">Saccoglossus kowalevskii</name>
    <name type="common">Acorn worm</name>
    <dbReference type="NCBI Taxonomy" id="10224"/>
    <lineage>
        <taxon>Eukaryota</taxon>
        <taxon>Metazoa</taxon>
        <taxon>Hemichordata</taxon>
        <taxon>Enteropneusta</taxon>
        <taxon>Harrimaniidae</taxon>
        <taxon>Saccoglossus</taxon>
    </lineage>
</organism>
<dbReference type="Proteomes" id="UP000694865">
    <property type="component" value="Unplaced"/>
</dbReference>
<keyword evidence="9 10" id="KW-0472">Membrane</keyword>
<evidence type="ECO:0000256" key="1">
    <source>
        <dbReference type="ARBA" id="ARBA00004448"/>
    </source>
</evidence>
<feature type="transmembrane region" description="Helical" evidence="12">
    <location>
        <begin position="34"/>
        <end position="53"/>
    </location>
</feature>
<evidence type="ECO:0000256" key="5">
    <source>
        <dbReference type="ARBA" id="ARBA00022737"/>
    </source>
</evidence>
<dbReference type="Gene3D" id="1.50.40.10">
    <property type="entry name" value="Mitochondrial carrier domain"/>
    <property type="match status" value="1"/>
</dbReference>
<evidence type="ECO:0000256" key="6">
    <source>
        <dbReference type="ARBA" id="ARBA00022792"/>
    </source>
</evidence>
<dbReference type="InterPro" id="IPR045315">
    <property type="entry name" value="Mtm1-like"/>
</dbReference>
<dbReference type="PANTHER" id="PTHR45760:SF2">
    <property type="entry name" value="FI19922P1-RELATED"/>
    <property type="match status" value="1"/>
</dbReference>
<keyword evidence="6" id="KW-0999">Mitochondrion inner membrane</keyword>
<comment type="subcellular location">
    <subcellularLocation>
        <location evidence="1">Mitochondrion inner membrane</location>
        <topology evidence="1">Multi-pass membrane protein</topology>
    </subcellularLocation>
</comment>
<keyword evidence="13" id="KW-1185">Reference proteome</keyword>
<dbReference type="PANTHER" id="PTHR45760">
    <property type="entry name" value="FI19922P1-RELATED"/>
    <property type="match status" value="1"/>
</dbReference>
<feature type="transmembrane region" description="Helical" evidence="12">
    <location>
        <begin position="73"/>
        <end position="95"/>
    </location>
</feature>
<feature type="repeat" description="Solcar" evidence="10">
    <location>
        <begin position="166"/>
        <end position="258"/>
    </location>
</feature>
<proteinExistence type="inferred from homology"/>
<evidence type="ECO:0000256" key="11">
    <source>
        <dbReference type="RuleBase" id="RU000488"/>
    </source>
</evidence>
<evidence type="ECO:0000256" key="8">
    <source>
        <dbReference type="ARBA" id="ARBA00023128"/>
    </source>
</evidence>
<keyword evidence="3 11" id="KW-0813">Transport</keyword>
<dbReference type="GeneID" id="100378638"/>
<feature type="transmembrane region" description="Helical" evidence="12">
    <location>
        <begin position="168"/>
        <end position="189"/>
    </location>
</feature>
<dbReference type="SUPFAM" id="SSF103506">
    <property type="entry name" value="Mitochondrial carrier"/>
    <property type="match status" value="1"/>
</dbReference>
<keyword evidence="7 12" id="KW-1133">Transmembrane helix</keyword>
<dbReference type="InterPro" id="IPR018108">
    <property type="entry name" value="MCP_transmembrane"/>
</dbReference>
<dbReference type="InterPro" id="IPR023395">
    <property type="entry name" value="MCP_dom_sf"/>
</dbReference>
<evidence type="ECO:0000313" key="13">
    <source>
        <dbReference type="Proteomes" id="UP000694865"/>
    </source>
</evidence>
<feature type="transmembrane region" description="Helical" evidence="12">
    <location>
        <begin position="238"/>
        <end position="255"/>
    </location>
</feature>
<evidence type="ECO:0000256" key="7">
    <source>
        <dbReference type="ARBA" id="ARBA00022989"/>
    </source>
</evidence>
<keyword evidence="8" id="KW-0496">Mitochondrion</keyword>
<sequence>MKITIQVTCTIFVCVLYTQDAFIKIGRNEGVTSLWSGLPPTLLMAVPATMIYFTAYDQLKMFLGFGRKNAAAVWWIPMSAGIIARIGAVSVINPLELIRTKMQSKALTYTELKNCVKTAIAQDGWLSLWRGLAPTLLRDVPFSAMYWTNYEIFKSVLCTRCELREPTLAISFASGAVSGMIAGVMTMPFDVVKTHRQTELGEKNIPGKQMPTSTLSIMKKIYRERGTRGLFAGMTPRIIRVAPACAIMISSYELMKSFFRKRNLRLLENG</sequence>
<feature type="repeat" description="Solcar" evidence="10">
    <location>
        <begin position="1"/>
        <end position="62"/>
    </location>
</feature>
<evidence type="ECO:0000256" key="2">
    <source>
        <dbReference type="ARBA" id="ARBA00006375"/>
    </source>
</evidence>
<feature type="repeat" description="Solcar" evidence="10">
    <location>
        <begin position="72"/>
        <end position="156"/>
    </location>
</feature>
<dbReference type="PROSITE" id="PS50920">
    <property type="entry name" value="SOLCAR"/>
    <property type="match status" value="3"/>
</dbReference>
<comment type="similarity">
    <text evidence="2 11">Belongs to the mitochondrial carrier (TC 2.A.29) family.</text>
</comment>
<evidence type="ECO:0000256" key="4">
    <source>
        <dbReference type="ARBA" id="ARBA00022692"/>
    </source>
</evidence>
<evidence type="ECO:0000256" key="10">
    <source>
        <dbReference type="PROSITE-ProRule" id="PRU00282"/>
    </source>
</evidence>
<gene>
    <name evidence="14" type="primary">LOC100378638</name>
</gene>
<dbReference type="Pfam" id="PF00153">
    <property type="entry name" value="Mito_carr"/>
    <property type="match status" value="3"/>
</dbReference>
<accession>A0ABM0MW13</accession>
<protein>
    <submittedName>
        <fullName evidence="14">Solute carrier family 25 member 39-like</fullName>
    </submittedName>
</protein>
<evidence type="ECO:0000313" key="14">
    <source>
        <dbReference type="RefSeq" id="XP_006824204.1"/>
    </source>
</evidence>
<evidence type="ECO:0000256" key="9">
    <source>
        <dbReference type="ARBA" id="ARBA00023136"/>
    </source>
</evidence>